<dbReference type="STRING" id="77586.A0A0D9V2P6"/>
<name>A0A0D9V2P6_9ORYZ</name>
<organism evidence="2 3">
    <name type="scientific">Leersia perrieri</name>
    <dbReference type="NCBI Taxonomy" id="77586"/>
    <lineage>
        <taxon>Eukaryota</taxon>
        <taxon>Viridiplantae</taxon>
        <taxon>Streptophyta</taxon>
        <taxon>Embryophyta</taxon>
        <taxon>Tracheophyta</taxon>
        <taxon>Spermatophyta</taxon>
        <taxon>Magnoliopsida</taxon>
        <taxon>Liliopsida</taxon>
        <taxon>Poales</taxon>
        <taxon>Poaceae</taxon>
        <taxon>BOP clade</taxon>
        <taxon>Oryzoideae</taxon>
        <taxon>Oryzeae</taxon>
        <taxon>Oryzinae</taxon>
        <taxon>Leersia</taxon>
    </lineage>
</organism>
<reference evidence="2 3" key="1">
    <citation type="submission" date="2012-08" db="EMBL/GenBank/DDBJ databases">
        <title>Oryza genome evolution.</title>
        <authorList>
            <person name="Wing R.A."/>
        </authorList>
    </citation>
    <scope>NUCLEOTIDE SEQUENCE</scope>
</reference>
<keyword evidence="3" id="KW-1185">Reference proteome</keyword>
<reference evidence="3" key="2">
    <citation type="submission" date="2013-12" db="EMBL/GenBank/DDBJ databases">
        <authorList>
            <person name="Yu Y."/>
            <person name="Lee S."/>
            <person name="de Baynast K."/>
            <person name="Wissotski M."/>
            <person name="Liu L."/>
            <person name="Talag J."/>
            <person name="Goicoechea J."/>
            <person name="Angelova A."/>
            <person name="Jetty R."/>
            <person name="Kudrna D."/>
            <person name="Golser W."/>
            <person name="Rivera L."/>
            <person name="Zhang J."/>
            <person name="Wing R."/>
        </authorList>
    </citation>
    <scope>NUCLEOTIDE SEQUENCE</scope>
</reference>
<reference evidence="2" key="3">
    <citation type="submission" date="2015-04" db="UniProtKB">
        <authorList>
            <consortium name="EnsemblPlants"/>
        </authorList>
    </citation>
    <scope>IDENTIFICATION</scope>
</reference>
<dbReference type="HOGENOM" id="CLU_2213699_0_0_1"/>
<dbReference type="AlphaFoldDB" id="A0A0D9V2P6"/>
<evidence type="ECO:0000313" key="3">
    <source>
        <dbReference type="Proteomes" id="UP000032180"/>
    </source>
</evidence>
<accession>A0A0D9V2P6</accession>
<sequence length="107" mass="12026">MLATNSQSAEEAGPSNYANTVDQVHDENTPDAKSTTPEFTNPLYVERLSFSSTLSNEAYYLMEKMQHNSAPSKRKTLRPSLIHRKNIGNLEELNPIGKNPKVFETKD</sequence>
<proteinExistence type="predicted"/>
<dbReference type="EnsemblPlants" id="LPERR01G18850.1">
    <property type="protein sequence ID" value="LPERR01G18850.1"/>
    <property type="gene ID" value="LPERR01G18850"/>
</dbReference>
<dbReference type="Proteomes" id="UP000032180">
    <property type="component" value="Chromosome 1"/>
</dbReference>
<feature type="region of interest" description="Disordered" evidence="1">
    <location>
        <begin position="1"/>
        <end position="42"/>
    </location>
</feature>
<protein>
    <submittedName>
        <fullName evidence="2">Uncharacterized protein</fullName>
    </submittedName>
</protein>
<evidence type="ECO:0000256" key="1">
    <source>
        <dbReference type="SAM" id="MobiDB-lite"/>
    </source>
</evidence>
<evidence type="ECO:0000313" key="2">
    <source>
        <dbReference type="EnsemblPlants" id="LPERR01G18850.1"/>
    </source>
</evidence>
<dbReference type="Gramene" id="LPERR01G18850.1">
    <property type="protein sequence ID" value="LPERR01G18850.1"/>
    <property type="gene ID" value="LPERR01G18850"/>
</dbReference>